<reference evidence="1" key="1">
    <citation type="journal article" date="2022" name="bioRxiv">
        <title>Sequencing and chromosome-scale assembly of the giantPleurodeles waltlgenome.</title>
        <authorList>
            <person name="Brown T."/>
            <person name="Elewa A."/>
            <person name="Iarovenko S."/>
            <person name="Subramanian E."/>
            <person name="Araus A.J."/>
            <person name="Petzold A."/>
            <person name="Susuki M."/>
            <person name="Suzuki K.-i.T."/>
            <person name="Hayashi T."/>
            <person name="Toyoda A."/>
            <person name="Oliveira C."/>
            <person name="Osipova E."/>
            <person name="Leigh N.D."/>
            <person name="Simon A."/>
            <person name="Yun M.H."/>
        </authorList>
    </citation>
    <scope>NUCLEOTIDE SEQUENCE</scope>
    <source>
        <strain evidence="1">20211129_DDA</strain>
        <tissue evidence="1">Liver</tissue>
    </source>
</reference>
<name>A0AAV7TWC0_PLEWA</name>
<protein>
    <submittedName>
        <fullName evidence="1">Uncharacterized protein</fullName>
    </submittedName>
</protein>
<dbReference type="Proteomes" id="UP001066276">
    <property type="component" value="Chromosome 3_2"/>
</dbReference>
<feature type="non-terminal residue" evidence="1">
    <location>
        <position position="1"/>
    </location>
</feature>
<dbReference type="EMBL" id="JANPWB010000006">
    <property type="protein sequence ID" value="KAJ1180479.1"/>
    <property type="molecule type" value="Genomic_DNA"/>
</dbReference>
<evidence type="ECO:0000313" key="1">
    <source>
        <dbReference type="EMBL" id="KAJ1180479.1"/>
    </source>
</evidence>
<evidence type="ECO:0000313" key="2">
    <source>
        <dbReference type="Proteomes" id="UP001066276"/>
    </source>
</evidence>
<sequence>VFVTALGAAHTKWWRDLPAFTVKRKQYLVCVEMTTHGDGRGGDAWKGRCASDFPTWHRRYVISFHAERGFVLISGMQSWILTAMRGSFDSQGRTGEKSWVCGKKSQALRRF</sequence>
<feature type="non-terminal residue" evidence="1">
    <location>
        <position position="111"/>
    </location>
</feature>
<comment type="caution">
    <text evidence="1">The sequence shown here is derived from an EMBL/GenBank/DDBJ whole genome shotgun (WGS) entry which is preliminary data.</text>
</comment>
<keyword evidence="2" id="KW-1185">Reference proteome</keyword>
<gene>
    <name evidence="1" type="ORF">NDU88_005700</name>
</gene>
<accession>A0AAV7TWC0</accession>
<organism evidence="1 2">
    <name type="scientific">Pleurodeles waltl</name>
    <name type="common">Iberian ribbed newt</name>
    <dbReference type="NCBI Taxonomy" id="8319"/>
    <lineage>
        <taxon>Eukaryota</taxon>
        <taxon>Metazoa</taxon>
        <taxon>Chordata</taxon>
        <taxon>Craniata</taxon>
        <taxon>Vertebrata</taxon>
        <taxon>Euteleostomi</taxon>
        <taxon>Amphibia</taxon>
        <taxon>Batrachia</taxon>
        <taxon>Caudata</taxon>
        <taxon>Salamandroidea</taxon>
        <taxon>Salamandridae</taxon>
        <taxon>Pleurodelinae</taxon>
        <taxon>Pleurodeles</taxon>
    </lineage>
</organism>
<dbReference type="AlphaFoldDB" id="A0AAV7TWC0"/>
<proteinExistence type="predicted"/>